<comment type="caution">
    <text evidence="9">The sequence shown here is derived from an EMBL/GenBank/DDBJ whole genome shotgun (WGS) entry which is preliminary data.</text>
</comment>
<proteinExistence type="inferred from homology"/>
<evidence type="ECO:0000256" key="7">
    <source>
        <dbReference type="ARBA" id="ARBA00023180"/>
    </source>
</evidence>
<dbReference type="Proteomes" id="UP001648503">
    <property type="component" value="Unassembled WGS sequence"/>
</dbReference>
<evidence type="ECO:0000256" key="6">
    <source>
        <dbReference type="ARBA" id="ARBA00023157"/>
    </source>
</evidence>
<protein>
    <submittedName>
        <fullName evidence="9">Uncharacterized protein</fullName>
    </submittedName>
</protein>
<keyword evidence="4" id="KW-0255">Endonuclease</keyword>
<keyword evidence="5" id="KW-0378">Hydrolase</keyword>
<sequence>MESTSPDDPGAEDSLKYLIHYISDSCQPLHTSGYDDGGTLTIARFGTRSHSLHRIWDTLMPNKRVLDDFQNNVALYANHLIRSIKTGENRVLSKSWTSKLSIDAANDIGNSMAAIEYTTESYELSCSVVWPKYKTHCKKNLDDGYYRGVIKTLDMQISKAGLRVADWLNHLARLHSQTKVEAATLPAAQPGKSNIEKNSPLPHESMPQSKKKRSKSSKKSVSGAQKPDDPPPPHSDHDDHQVVDDDATEWQVVKKKCPRSGTATTKGKGGNSPKGKGATRQSKQ</sequence>
<keyword evidence="3" id="KW-0479">Metal-binding</keyword>
<dbReference type="Gene3D" id="1.10.575.10">
    <property type="entry name" value="P1 Nuclease"/>
    <property type="match status" value="1"/>
</dbReference>
<name>A0ABQ8FE45_9FUNG</name>
<evidence type="ECO:0000256" key="8">
    <source>
        <dbReference type="SAM" id="MobiDB-lite"/>
    </source>
</evidence>
<dbReference type="SUPFAM" id="SSF48537">
    <property type="entry name" value="Phospholipase C/P1 nuclease"/>
    <property type="match status" value="1"/>
</dbReference>
<evidence type="ECO:0000313" key="10">
    <source>
        <dbReference type="Proteomes" id="UP001648503"/>
    </source>
</evidence>
<evidence type="ECO:0000313" key="9">
    <source>
        <dbReference type="EMBL" id="KAH6596669.1"/>
    </source>
</evidence>
<comment type="similarity">
    <text evidence="1">Belongs to the nuclease type I family.</text>
</comment>
<keyword evidence="6" id="KW-1015">Disulfide bond</keyword>
<evidence type="ECO:0000256" key="5">
    <source>
        <dbReference type="ARBA" id="ARBA00022801"/>
    </source>
</evidence>
<dbReference type="PANTHER" id="PTHR33146:SF26">
    <property type="entry name" value="ENDONUCLEASE 4"/>
    <property type="match status" value="1"/>
</dbReference>
<keyword evidence="7" id="KW-0325">Glycoprotein</keyword>
<dbReference type="PANTHER" id="PTHR33146">
    <property type="entry name" value="ENDONUCLEASE 4"/>
    <property type="match status" value="1"/>
</dbReference>
<gene>
    <name evidence="9" type="ORF">BASA50_005000</name>
</gene>
<feature type="compositionally biased region" description="Basic and acidic residues" evidence="8">
    <location>
        <begin position="226"/>
        <end position="243"/>
    </location>
</feature>
<dbReference type="InterPro" id="IPR003154">
    <property type="entry name" value="S1/P1nuclease"/>
</dbReference>
<dbReference type="Pfam" id="PF02265">
    <property type="entry name" value="S1-P1_nuclease"/>
    <property type="match status" value="1"/>
</dbReference>
<evidence type="ECO:0000256" key="4">
    <source>
        <dbReference type="ARBA" id="ARBA00022759"/>
    </source>
</evidence>
<feature type="compositionally biased region" description="Basic residues" evidence="8">
    <location>
        <begin position="209"/>
        <end position="218"/>
    </location>
</feature>
<reference evidence="9 10" key="1">
    <citation type="submission" date="2021-02" db="EMBL/GenBank/DDBJ databases">
        <title>Variation within the Batrachochytrium salamandrivorans European outbreak.</title>
        <authorList>
            <person name="Kelly M."/>
            <person name="Pasmans F."/>
            <person name="Shea T.P."/>
            <person name="Munoz J.F."/>
            <person name="Carranza S."/>
            <person name="Cuomo C.A."/>
            <person name="Martel A."/>
        </authorList>
    </citation>
    <scope>NUCLEOTIDE SEQUENCE [LARGE SCALE GENOMIC DNA]</scope>
    <source>
        <strain evidence="9 10">AMFP18/2</strain>
    </source>
</reference>
<organism evidence="9 10">
    <name type="scientific">Batrachochytrium salamandrivorans</name>
    <dbReference type="NCBI Taxonomy" id="1357716"/>
    <lineage>
        <taxon>Eukaryota</taxon>
        <taxon>Fungi</taxon>
        <taxon>Fungi incertae sedis</taxon>
        <taxon>Chytridiomycota</taxon>
        <taxon>Chytridiomycota incertae sedis</taxon>
        <taxon>Chytridiomycetes</taxon>
        <taxon>Rhizophydiales</taxon>
        <taxon>Rhizophydiales incertae sedis</taxon>
        <taxon>Batrachochytrium</taxon>
    </lineage>
</organism>
<evidence type="ECO:0000256" key="1">
    <source>
        <dbReference type="ARBA" id="ARBA00009547"/>
    </source>
</evidence>
<accession>A0ABQ8FE45</accession>
<dbReference type="InterPro" id="IPR008947">
    <property type="entry name" value="PLipase_C/P1_nuclease_dom_sf"/>
</dbReference>
<feature type="region of interest" description="Disordered" evidence="8">
    <location>
        <begin position="183"/>
        <end position="284"/>
    </location>
</feature>
<keyword evidence="10" id="KW-1185">Reference proteome</keyword>
<dbReference type="EMBL" id="JAFCIX010000204">
    <property type="protein sequence ID" value="KAH6596669.1"/>
    <property type="molecule type" value="Genomic_DNA"/>
</dbReference>
<keyword evidence="2" id="KW-0540">Nuclease</keyword>
<evidence type="ECO:0000256" key="2">
    <source>
        <dbReference type="ARBA" id="ARBA00022722"/>
    </source>
</evidence>
<evidence type="ECO:0000256" key="3">
    <source>
        <dbReference type="ARBA" id="ARBA00022723"/>
    </source>
</evidence>